<name>A0A066UJE6_9GAMM</name>
<accession>A0A066UJE6</accession>
<reference evidence="2 3" key="1">
    <citation type="journal article" date="2014" name="Genome Announc.">
        <title>Draft Genome Sequence of Moraxella bovoculi Strain 237T (ATCC BAA-1259T) Isolated from a Calf with Infectious Bovine Keratoconjunctivitis.</title>
        <authorList>
            <person name="Calcutt M.J."/>
            <person name="Foecking M.F."/>
            <person name="Martin N.T."/>
            <person name="Mhlanga-Mutangadura T."/>
            <person name="Reilly T.J."/>
        </authorList>
    </citation>
    <scope>NUCLEOTIDE SEQUENCE [LARGE SCALE GENOMIC DNA]</scope>
    <source>
        <strain evidence="2 3">237</strain>
        <plasmid evidence="2">pMBC-1</plasmid>
    </source>
</reference>
<keyword evidence="2" id="KW-0614">Plasmid</keyword>
<feature type="signal peptide" evidence="1">
    <location>
        <begin position="1"/>
        <end position="25"/>
    </location>
</feature>
<proteinExistence type="predicted"/>
<keyword evidence="3" id="KW-1185">Reference proteome</keyword>
<feature type="chain" id="PRO_5001627303" evidence="1">
    <location>
        <begin position="26"/>
        <end position="176"/>
    </location>
</feature>
<gene>
    <name evidence="2" type="ORF">MBO_09932</name>
</gene>
<dbReference type="AlphaFoldDB" id="A0A066UJE6"/>
<organism evidence="2 3">
    <name type="scientific">Moraxella bovoculi 237</name>
    <dbReference type="NCBI Taxonomy" id="743974"/>
    <lineage>
        <taxon>Bacteria</taxon>
        <taxon>Pseudomonadati</taxon>
        <taxon>Pseudomonadota</taxon>
        <taxon>Gammaproteobacteria</taxon>
        <taxon>Moraxellales</taxon>
        <taxon>Moraxellaceae</taxon>
        <taxon>Moraxella</taxon>
    </lineage>
</organism>
<dbReference type="EMBL" id="AOMT01000045">
    <property type="protein sequence ID" value="KDN24274.1"/>
    <property type="molecule type" value="Genomic_DNA"/>
</dbReference>
<dbReference type="Proteomes" id="UP000035860">
    <property type="component" value="Unassembled WGS sequence"/>
</dbReference>
<protein>
    <submittedName>
        <fullName evidence="2">Uncharacterized protein</fullName>
    </submittedName>
</protein>
<evidence type="ECO:0000256" key="1">
    <source>
        <dbReference type="SAM" id="SignalP"/>
    </source>
</evidence>
<geneLocation type="plasmid" evidence="2">
    <name>pMBC-1</name>
</geneLocation>
<keyword evidence="1" id="KW-0732">Signal</keyword>
<evidence type="ECO:0000313" key="2">
    <source>
        <dbReference type="EMBL" id="KDN24274.1"/>
    </source>
</evidence>
<dbReference type="OrthoDB" id="9984210at2"/>
<comment type="caution">
    <text evidence="2">The sequence shown here is derived from an EMBL/GenBank/DDBJ whole genome shotgun (WGS) entry which is preliminary data.</text>
</comment>
<sequence length="176" mass="19521">MKNKALIYTAVFSILFSTLPSVTWADSGLSAMPPKDSALHQSYYKMYAPKTQTTYKQFAIVDRKVDDVIKESDQLMVYGSDLTNASAVVAPFVAKNPIALKGVAVTSAVGGAVYFTGRFGKASMAQFKSGSIIKHKVYFKWTNPDKLEYAIKVETWVEYKGTKVSDVKTSEYRKTL</sequence>
<evidence type="ECO:0000313" key="3">
    <source>
        <dbReference type="Proteomes" id="UP000035860"/>
    </source>
</evidence>
<dbReference type="RefSeq" id="WP_152545146.1">
    <property type="nucleotide sequence ID" value="NZ_AOMT01000045.1"/>
</dbReference>